<gene>
    <name evidence="2" type="ORF">EYF80_038111</name>
</gene>
<feature type="region of interest" description="Disordered" evidence="1">
    <location>
        <begin position="1"/>
        <end position="49"/>
    </location>
</feature>
<protein>
    <submittedName>
        <fullName evidence="2">Uncharacterized protein</fullName>
    </submittedName>
</protein>
<evidence type="ECO:0000256" key="1">
    <source>
        <dbReference type="SAM" id="MobiDB-lite"/>
    </source>
</evidence>
<evidence type="ECO:0000313" key="3">
    <source>
        <dbReference type="Proteomes" id="UP000314294"/>
    </source>
</evidence>
<proteinExistence type="predicted"/>
<dbReference type="EMBL" id="SRLO01000573">
    <property type="protein sequence ID" value="TNN51699.1"/>
    <property type="molecule type" value="Genomic_DNA"/>
</dbReference>
<evidence type="ECO:0000313" key="2">
    <source>
        <dbReference type="EMBL" id="TNN51699.1"/>
    </source>
</evidence>
<feature type="compositionally biased region" description="Basic and acidic residues" evidence="1">
    <location>
        <begin position="21"/>
        <end position="33"/>
    </location>
</feature>
<organism evidence="2 3">
    <name type="scientific">Liparis tanakae</name>
    <name type="common">Tanaka's snailfish</name>
    <dbReference type="NCBI Taxonomy" id="230148"/>
    <lineage>
        <taxon>Eukaryota</taxon>
        <taxon>Metazoa</taxon>
        <taxon>Chordata</taxon>
        <taxon>Craniata</taxon>
        <taxon>Vertebrata</taxon>
        <taxon>Euteleostomi</taxon>
        <taxon>Actinopterygii</taxon>
        <taxon>Neopterygii</taxon>
        <taxon>Teleostei</taxon>
        <taxon>Neoteleostei</taxon>
        <taxon>Acanthomorphata</taxon>
        <taxon>Eupercaria</taxon>
        <taxon>Perciformes</taxon>
        <taxon>Cottioidei</taxon>
        <taxon>Cottales</taxon>
        <taxon>Liparidae</taxon>
        <taxon>Liparis</taxon>
    </lineage>
</organism>
<comment type="caution">
    <text evidence="2">The sequence shown here is derived from an EMBL/GenBank/DDBJ whole genome shotgun (WGS) entry which is preliminary data.</text>
</comment>
<reference evidence="2 3" key="1">
    <citation type="submission" date="2019-03" db="EMBL/GenBank/DDBJ databases">
        <title>First draft genome of Liparis tanakae, snailfish: a comprehensive survey of snailfish specific genes.</title>
        <authorList>
            <person name="Kim W."/>
            <person name="Song I."/>
            <person name="Jeong J.-H."/>
            <person name="Kim D."/>
            <person name="Kim S."/>
            <person name="Ryu S."/>
            <person name="Song J.Y."/>
            <person name="Lee S.K."/>
        </authorList>
    </citation>
    <scope>NUCLEOTIDE SEQUENCE [LARGE SCALE GENOMIC DNA]</scope>
    <source>
        <tissue evidence="2">Muscle</tissue>
    </source>
</reference>
<keyword evidence="3" id="KW-1185">Reference proteome</keyword>
<dbReference type="AlphaFoldDB" id="A0A4Z2GEA9"/>
<dbReference type="Proteomes" id="UP000314294">
    <property type="component" value="Unassembled WGS sequence"/>
</dbReference>
<sequence length="88" mass="9823">MWFKKYKGMGRTSKTGVKGTHGREPQREEDIHEQSTGSPLHKGRLSGSAGPLLAHTFSRHTQEVMMAWQGIWCHLLSAPANCPPLRAE</sequence>
<accession>A0A4Z2GEA9</accession>
<name>A0A4Z2GEA9_9TELE</name>